<feature type="transmembrane region" description="Helical" evidence="1">
    <location>
        <begin position="97"/>
        <end position="119"/>
    </location>
</feature>
<protein>
    <submittedName>
        <fullName evidence="2">Uncharacterized protein</fullName>
    </submittedName>
</protein>
<evidence type="ECO:0000313" key="3">
    <source>
        <dbReference type="Proteomes" id="UP001204953"/>
    </source>
</evidence>
<sequence>MSRFLLPVLSLILYISCLASPAILFEKICGGSNSKDFVAGLWNVPNGATESSWGIALLLLGAIGVIFIQYGAMGWLANPFYFLALITSITSFRNNLIFARIFIVGAIGFALSSLHLTNWFPLLADEGGVCYLSAIQPLLGYWLWLSAMGLLAIHIGFRKRTFPTQMEGVE</sequence>
<name>A0AAE3GTD7_9CYAN</name>
<dbReference type="EMBL" id="JAMZMM010000123">
    <property type="protein sequence ID" value="MCP2729533.1"/>
    <property type="molecule type" value="Genomic_DNA"/>
</dbReference>
<gene>
    <name evidence="2" type="ORF">NJ959_13835</name>
</gene>
<dbReference type="RefSeq" id="WP_254012317.1">
    <property type="nucleotide sequence ID" value="NZ_JAMZMM010000123.1"/>
</dbReference>
<evidence type="ECO:0000256" key="1">
    <source>
        <dbReference type="SAM" id="Phobius"/>
    </source>
</evidence>
<dbReference type="Proteomes" id="UP001204953">
    <property type="component" value="Unassembled WGS sequence"/>
</dbReference>
<keyword evidence="3" id="KW-1185">Reference proteome</keyword>
<reference evidence="2" key="1">
    <citation type="submission" date="2022-06" db="EMBL/GenBank/DDBJ databases">
        <title>New cyanobacteria of genus Symplocastrum in benthos of Lake Baikal.</title>
        <authorList>
            <person name="Sorokovikova E."/>
            <person name="Tikhonova I."/>
            <person name="Krasnopeev A."/>
            <person name="Evseev P."/>
            <person name="Gladkikh A."/>
            <person name="Belykh O."/>
        </authorList>
    </citation>
    <scope>NUCLEOTIDE SEQUENCE</scope>
    <source>
        <strain evidence="2">BBK-W-15</strain>
    </source>
</reference>
<dbReference type="AlphaFoldDB" id="A0AAE3GTD7"/>
<keyword evidence="1" id="KW-1133">Transmembrane helix</keyword>
<evidence type="ECO:0000313" key="2">
    <source>
        <dbReference type="EMBL" id="MCP2729533.1"/>
    </source>
</evidence>
<keyword evidence="1" id="KW-0812">Transmembrane</keyword>
<comment type="caution">
    <text evidence="2">The sequence shown here is derived from an EMBL/GenBank/DDBJ whole genome shotgun (WGS) entry which is preliminary data.</text>
</comment>
<accession>A0AAE3GTD7</accession>
<feature type="transmembrane region" description="Helical" evidence="1">
    <location>
        <begin position="53"/>
        <end position="76"/>
    </location>
</feature>
<feature type="transmembrane region" description="Helical" evidence="1">
    <location>
        <begin position="139"/>
        <end position="157"/>
    </location>
</feature>
<organism evidence="2 3">
    <name type="scientific">Limnofasciculus baicalensis BBK-W-15</name>
    <dbReference type="NCBI Taxonomy" id="2699891"/>
    <lineage>
        <taxon>Bacteria</taxon>
        <taxon>Bacillati</taxon>
        <taxon>Cyanobacteriota</taxon>
        <taxon>Cyanophyceae</taxon>
        <taxon>Coleofasciculales</taxon>
        <taxon>Coleofasciculaceae</taxon>
        <taxon>Limnofasciculus</taxon>
        <taxon>Limnofasciculus baicalensis</taxon>
    </lineage>
</organism>
<proteinExistence type="predicted"/>
<keyword evidence="1" id="KW-0472">Membrane</keyword>